<feature type="coiled-coil region" evidence="12">
    <location>
        <begin position="313"/>
        <end position="347"/>
    </location>
</feature>
<evidence type="ECO:0000256" key="13">
    <source>
        <dbReference type="SAM" id="MobiDB-lite"/>
    </source>
</evidence>
<keyword evidence="6" id="KW-0067">ATP-binding</keyword>
<evidence type="ECO:0000313" key="16">
    <source>
        <dbReference type="Proteomes" id="UP000243052"/>
    </source>
</evidence>
<evidence type="ECO:0000313" key="15">
    <source>
        <dbReference type="EMBL" id="AMD22913.1"/>
    </source>
</evidence>
<evidence type="ECO:0000256" key="1">
    <source>
        <dbReference type="ARBA" id="ARBA00004123"/>
    </source>
</evidence>
<dbReference type="GO" id="GO:0051301">
    <property type="term" value="P:cell division"/>
    <property type="evidence" value="ECO:0007669"/>
    <property type="project" value="UniProtKB-KW"/>
</dbReference>
<keyword evidence="9 11" id="KW-0539">Nucleus</keyword>
<dbReference type="FunFam" id="3.40.50.300:FF:000481">
    <property type="entry name" value="Structural maintenance of chromosomes 4"/>
    <property type="match status" value="1"/>
</dbReference>
<keyword evidence="3" id="KW-0132">Cell division</keyword>
<dbReference type="STRING" id="45286.A0A0X8HWX3"/>
<evidence type="ECO:0000256" key="11">
    <source>
        <dbReference type="PIRNR" id="PIRNR005719"/>
    </source>
</evidence>
<keyword evidence="7 12" id="KW-0175">Coiled coil</keyword>
<dbReference type="GO" id="GO:0005634">
    <property type="term" value="C:nucleus"/>
    <property type="evidence" value="ECO:0007669"/>
    <property type="project" value="UniProtKB-SubCell"/>
</dbReference>
<evidence type="ECO:0000256" key="7">
    <source>
        <dbReference type="ARBA" id="ARBA00023054"/>
    </source>
</evidence>
<dbReference type="InterPro" id="IPR036277">
    <property type="entry name" value="SMC_hinge_sf"/>
</dbReference>
<feature type="region of interest" description="Disordered" evidence="13">
    <location>
        <begin position="1"/>
        <end position="97"/>
    </location>
</feature>
<dbReference type="InterPro" id="IPR010935">
    <property type="entry name" value="SMC_hinge"/>
</dbReference>
<evidence type="ECO:0000256" key="4">
    <source>
        <dbReference type="ARBA" id="ARBA00022741"/>
    </source>
</evidence>
<organism evidence="15 16">
    <name type="scientific">Eremothecium sinecaudum</name>
    <dbReference type="NCBI Taxonomy" id="45286"/>
    <lineage>
        <taxon>Eukaryota</taxon>
        <taxon>Fungi</taxon>
        <taxon>Dikarya</taxon>
        <taxon>Ascomycota</taxon>
        <taxon>Saccharomycotina</taxon>
        <taxon>Saccharomycetes</taxon>
        <taxon>Saccharomycetales</taxon>
        <taxon>Saccharomycetaceae</taxon>
        <taxon>Eremothecium</taxon>
    </lineage>
</organism>
<keyword evidence="16" id="KW-1185">Reference proteome</keyword>
<feature type="compositionally biased region" description="Polar residues" evidence="13">
    <location>
        <begin position="51"/>
        <end position="61"/>
    </location>
</feature>
<dbReference type="InterPro" id="IPR027417">
    <property type="entry name" value="P-loop_NTPase"/>
</dbReference>
<dbReference type="OrthoDB" id="5575062at2759"/>
<dbReference type="Proteomes" id="UP000243052">
    <property type="component" value="Chromosome viii"/>
</dbReference>
<dbReference type="FunFam" id="3.40.50.300:FF:000585">
    <property type="entry name" value="Structural maintenance of chromosomes 4"/>
    <property type="match status" value="1"/>
</dbReference>
<dbReference type="RefSeq" id="XP_017989909.1">
    <property type="nucleotide sequence ID" value="XM_018134420.1"/>
</dbReference>
<dbReference type="GO" id="GO:0005524">
    <property type="term" value="F:ATP binding"/>
    <property type="evidence" value="ECO:0007669"/>
    <property type="project" value="UniProtKB-KW"/>
</dbReference>
<protein>
    <recommendedName>
        <fullName evidence="11">Structural maintenance of chromosomes protein</fullName>
    </recommendedName>
</protein>
<evidence type="ECO:0000256" key="8">
    <source>
        <dbReference type="ARBA" id="ARBA00023067"/>
    </source>
</evidence>
<dbReference type="Pfam" id="PF06470">
    <property type="entry name" value="SMC_hinge"/>
    <property type="match status" value="1"/>
</dbReference>
<dbReference type="Pfam" id="PF02463">
    <property type="entry name" value="SMC_N"/>
    <property type="match status" value="1"/>
</dbReference>
<evidence type="ECO:0000256" key="10">
    <source>
        <dbReference type="ARBA" id="ARBA00023306"/>
    </source>
</evidence>
<feature type="domain" description="SMC hinge" evidence="14">
    <location>
        <begin position="659"/>
        <end position="772"/>
    </location>
</feature>
<proteinExistence type="inferred from homology"/>
<evidence type="ECO:0000256" key="3">
    <source>
        <dbReference type="ARBA" id="ARBA00022618"/>
    </source>
</evidence>
<dbReference type="GO" id="GO:0016887">
    <property type="term" value="F:ATP hydrolysis activity"/>
    <property type="evidence" value="ECO:0007669"/>
    <property type="project" value="InterPro"/>
</dbReference>
<dbReference type="SMART" id="SM00968">
    <property type="entry name" value="SMC_hinge"/>
    <property type="match status" value="1"/>
</dbReference>
<dbReference type="Gene3D" id="1.20.1060.20">
    <property type="match status" value="1"/>
</dbReference>
<feature type="compositionally biased region" description="Low complexity" evidence="13">
    <location>
        <begin position="83"/>
        <end position="93"/>
    </location>
</feature>
<name>A0A0X8HWX3_9SACH</name>
<sequence length="1393" mass="159384">MIYQTKTRQVIETHRYSTPSLPMSELPTPKRPRVPSTPLKPFLGSPDRRNLVSQASSATTALQGPSLLPLPPSQISRGRSMYSQSPPRSPNRSPARKLELIQLSPVKNTRLELQRIYDAKQSKKDRLCIKTLILNNFKSYYGEQIVGPFNSSFSAIVGPNGSGKSNVIDAMLFVFGFRASKMRQGKLSNLIHKSETHSNLSFCSVEIRFHYIMDEADGSSRVLTDRQELSVMRKAFRNNTSKYYINGKESSYTEVTTMLRQEGVDLDHKRFLILQGEVESIAQMKPKGERDGEDGLLEYLEDIIGTAKYNSQIESALVEINTLNDVCKQKENRFELVETEKESLESGKEEALEFLEKEKRLTVLKSQQYQLYIDQNQKKLREVLEKITNITDKMEMDRNMNNSKQTKISELTEKSKTLSNQVSKITRERDKLLKQKHQLERELASAEEKRKSLTKKRAKSGKLLKTAEATIRKHIDQIKEYDEEQVQYEEKIRDLGASLEEEREKLDNMKMSLSKKTSHIAEEIAQLEEELKPWNDKIDEKKSQIKLVEVEVSMIKESYTKVTAEIKRLKEEVEEYKSANTNQEAKLAKLKKESNSVDKLISVCATECYNAKTKLGEMKQVLTAHRQRVTEARSAKSSEENKNKVLTALLRLQKSGRIHGFHGRLGALGTIEDKYDVAISTACPRLDDIVVETVECAQQCIDHLRKNKLGYARFILLDKLRKFNLNQIQTPANIPRLFDLITFKEKKFAPAFYSVLRDTLVAPTLAVANKVAFGKNRFRVVTLDGKLIDISGTISGGGDRVSRGLMKSKLKNVDTYSAEEVQQMEAELDEKEKNFKIASDSHQEMEQSLAAYKNRQPELETEISKVKMELESISASLQSTYNALQEAEKKATENEDDQSELQDAEFRLSTLNSELKDLQEESKVKSNKIKSLQAKIMEIGGLDLQALKAAVDSLQQQISLTVSKQKRGKASIKKAELELRRGERQLCETEKEMHQIETELAKLTTHYEESSKEFEKIDESLLQLEDEKSTLIEQRDELETEIEELNKSMEDYKSAEIEYNNKLEKLNSLRNHVSKEVTRLEKELNLLKVREVTQLLQKIEDKELPEEIKMDIPRTAENSNILTENSQLQQLQPALEEEENVETEDDGSKMDVCDQETATENGLPKLTQSELSAIDNDALTKEIEDLQTFIDNAHVDIDILDEYAKRLAEYRRRKLDLNQAVAKRDEIRNHCEMLKKRRLEEFMEGFGVISMTLKEMYQMITMGGNAELELVDSLDPFSEGVLFSVMPPRKSWKDISNLSGGEKTLSSLALVFALHKYKPTPLYVMDEIDAALDFRNVSIVANYIKERTKNAQFIVISLRNNMFELAQSLVGIYKNDNKTRSVTIQNKEIINCV</sequence>
<evidence type="ECO:0000256" key="2">
    <source>
        <dbReference type="ARBA" id="ARBA00006005"/>
    </source>
</evidence>
<evidence type="ECO:0000256" key="6">
    <source>
        <dbReference type="ARBA" id="ARBA00022840"/>
    </source>
</evidence>
<keyword evidence="4" id="KW-0547">Nucleotide-binding</keyword>
<dbReference type="EMBL" id="CP014248">
    <property type="protein sequence ID" value="AMD22913.1"/>
    <property type="molecule type" value="Genomic_DNA"/>
</dbReference>
<evidence type="ECO:0000256" key="5">
    <source>
        <dbReference type="ARBA" id="ARBA00022776"/>
    </source>
</evidence>
<keyword evidence="8" id="KW-0226">DNA condensation</keyword>
<feature type="coiled-coil region" evidence="12">
    <location>
        <begin position="373"/>
        <end position="593"/>
    </location>
</feature>
<keyword evidence="10" id="KW-0131">Cell cycle</keyword>
<dbReference type="InterPro" id="IPR003395">
    <property type="entry name" value="RecF/RecN/SMC_N"/>
</dbReference>
<reference evidence="15 16" key="1">
    <citation type="submission" date="2016-01" db="EMBL/GenBank/DDBJ databases">
        <title>Genome sequence of the yeast Holleya sinecauda.</title>
        <authorList>
            <person name="Dietrich F.S."/>
        </authorList>
    </citation>
    <scope>NUCLEOTIDE SEQUENCE [LARGE SCALE GENOMIC DNA]</scope>
    <source>
        <strain evidence="15 16">ATCC 58844</strain>
    </source>
</reference>
<feature type="coiled-coil region" evidence="12">
    <location>
        <begin position="993"/>
        <end position="1090"/>
    </location>
</feature>
<dbReference type="GO" id="GO:0000796">
    <property type="term" value="C:condensin complex"/>
    <property type="evidence" value="ECO:0007669"/>
    <property type="project" value="TreeGrafter"/>
</dbReference>
<dbReference type="PANTHER" id="PTHR18937">
    <property type="entry name" value="STRUCTURAL MAINTENANCE OF CHROMOSOMES SMC FAMILY MEMBER"/>
    <property type="match status" value="1"/>
</dbReference>
<accession>A0A0X8HWX3</accession>
<keyword evidence="5" id="KW-0498">Mitosis</keyword>
<dbReference type="SUPFAM" id="SSF52540">
    <property type="entry name" value="P-loop containing nucleoside triphosphate hydrolases"/>
    <property type="match status" value="1"/>
</dbReference>
<feature type="coiled-coil region" evidence="12">
    <location>
        <begin position="821"/>
        <end position="935"/>
    </location>
</feature>
<dbReference type="Gene3D" id="3.40.50.300">
    <property type="entry name" value="P-loop containing nucleotide triphosphate hydrolases"/>
    <property type="match status" value="2"/>
</dbReference>
<comment type="similarity">
    <text evidence="2">Belongs to the SMC family. SMC4 subfamily.</text>
</comment>
<dbReference type="GO" id="GO:0007076">
    <property type="term" value="P:mitotic chromosome condensation"/>
    <property type="evidence" value="ECO:0007669"/>
    <property type="project" value="UniProtKB-ARBA"/>
</dbReference>
<gene>
    <name evidence="15" type="ORF">AW171_hschr84976</name>
</gene>
<dbReference type="SUPFAM" id="SSF57997">
    <property type="entry name" value="Tropomyosin"/>
    <property type="match status" value="1"/>
</dbReference>
<feature type="coiled-coil region" evidence="12">
    <location>
        <begin position="1200"/>
        <end position="1237"/>
    </location>
</feature>
<comment type="subcellular location">
    <subcellularLocation>
        <location evidence="1 11">Nucleus</location>
    </subcellularLocation>
</comment>
<dbReference type="Gene3D" id="3.30.70.1620">
    <property type="match status" value="1"/>
</dbReference>
<dbReference type="SUPFAM" id="SSF75553">
    <property type="entry name" value="Smc hinge domain"/>
    <property type="match status" value="1"/>
</dbReference>
<evidence type="ECO:0000259" key="14">
    <source>
        <dbReference type="SMART" id="SM00968"/>
    </source>
</evidence>
<evidence type="ECO:0000256" key="9">
    <source>
        <dbReference type="ARBA" id="ARBA00023242"/>
    </source>
</evidence>
<dbReference type="PIRSF" id="PIRSF005719">
    <property type="entry name" value="SMC"/>
    <property type="match status" value="1"/>
</dbReference>
<dbReference type="Gene3D" id="6.10.250.3110">
    <property type="match status" value="1"/>
</dbReference>
<dbReference type="PANTHER" id="PTHR18937:SF172">
    <property type="entry name" value="STRUCTURAL MAINTENANCE OF CHROMOSOMES PROTEIN"/>
    <property type="match status" value="1"/>
</dbReference>
<evidence type="ECO:0000256" key="12">
    <source>
        <dbReference type="SAM" id="Coils"/>
    </source>
</evidence>
<dbReference type="InterPro" id="IPR024704">
    <property type="entry name" value="SMC"/>
</dbReference>
<dbReference type="GeneID" id="28726282"/>